<feature type="domain" description="PPC" evidence="1">
    <location>
        <begin position="3"/>
        <end position="140"/>
    </location>
</feature>
<comment type="caution">
    <text evidence="2">The sequence shown here is derived from an EMBL/GenBank/DDBJ whole genome shotgun (WGS) entry which is preliminary data.</text>
</comment>
<dbReference type="InterPro" id="IPR005175">
    <property type="entry name" value="PPC_dom"/>
</dbReference>
<dbReference type="PANTHER" id="PTHR34988">
    <property type="entry name" value="PROTEIN, PUTATIVE-RELATED"/>
    <property type="match status" value="1"/>
</dbReference>
<organism evidence="2 3">
    <name type="scientific">Dolosicoccus paucivorans</name>
    <dbReference type="NCBI Taxonomy" id="84521"/>
    <lineage>
        <taxon>Bacteria</taxon>
        <taxon>Bacillati</taxon>
        <taxon>Bacillota</taxon>
        <taxon>Bacilli</taxon>
        <taxon>Lactobacillales</taxon>
        <taxon>Aerococcaceae</taxon>
        <taxon>Dolosicoccus</taxon>
    </lineage>
</organism>
<dbReference type="PANTHER" id="PTHR34988:SF1">
    <property type="entry name" value="DNA-BINDING PROTEIN"/>
    <property type="match status" value="1"/>
</dbReference>
<dbReference type="AlphaFoldDB" id="A0A1G8NZF5"/>
<gene>
    <name evidence="2" type="ORF">CJ205_03025</name>
</gene>
<sequence length="140" mass="15948">MEHKLVDNTVLVRLDVGDEIHESIQQVAEHYNIKTAQVSGIGAIERITVGCYDPDSKEYHTIEYKECLEMTSMQGNISQNNGKHHGHFHITLSDPKGNVYGGHLVEAYTRLTCEIIIRILDTTVERQYDDFTGLMLWDLS</sequence>
<evidence type="ECO:0000313" key="3">
    <source>
        <dbReference type="Proteomes" id="UP000235682"/>
    </source>
</evidence>
<evidence type="ECO:0000259" key="1">
    <source>
        <dbReference type="PROSITE" id="PS51742"/>
    </source>
</evidence>
<dbReference type="Proteomes" id="UP000235682">
    <property type="component" value="Unassembled WGS sequence"/>
</dbReference>
<name>A0A1G8NZF5_9LACT</name>
<dbReference type="Pfam" id="PF03479">
    <property type="entry name" value="PCC"/>
    <property type="match status" value="1"/>
</dbReference>
<dbReference type="PIRSF" id="PIRSF016702">
    <property type="entry name" value="DNA_bp_PD1"/>
    <property type="match status" value="1"/>
</dbReference>
<keyword evidence="3" id="KW-1185">Reference proteome</keyword>
<dbReference type="Gene3D" id="3.30.1330.80">
    <property type="entry name" value="Hypothetical protein, similar to alpha- acetolactate decarboxylase, domain 2"/>
    <property type="match status" value="1"/>
</dbReference>
<dbReference type="SUPFAM" id="SSF117856">
    <property type="entry name" value="AF0104/ALDC/Ptd012-like"/>
    <property type="match status" value="1"/>
</dbReference>
<dbReference type="InterPro" id="IPR025707">
    <property type="entry name" value="DNA_bp_PD1"/>
</dbReference>
<reference evidence="2 3" key="1">
    <citation type="submission" date="2017-09" db="EMBL/GenBank/DDBJ databases">
        <title>Bacterial strain isolated from the female urinary microbiota.</title>
        <authorList>
            <person name="Thomas-White K."/>
            <person name="Kumar N."/>
            <person name="Forster S."/>
            <person name="Putonti C."/>
            <person name="Lawley T."/>
            <person name="Wolfe A.J."/>
        </authorList>
    </citation>
    <scope>NUCLEOTIDE SEQUENCE [LARGE SCALE GENOMIC DNA]</scope>
    <source>
        <strain evidence="2 3">UMB0852</strain>
    </source>
</reference>
<dbReference type="PROSITE" id="PS51742">
    <property type="entry name" value="PPC"/>
    <property type="match status" value="1"/>
</dbReference>
<dbReference type="CDD" id="cd11378">
    <property type="entry name" value="DUF296"/>
    <property type="match status" value="1"/>
</dbReference>
<accession>A0A1G8NZF5</accession>
<proteinExistence type="predicted"/>
<dbReference type="EMBL" id="PNHE01000008">
    <property type="protein sequence ID" value="PMC58658.1"/>
    <property type="molecule type" value="Genomic_DNA"/>
</dbReference>
<dbReference type="OrthoDB" id="9791702at2"/>
<dbReference type="RefSeq" id="WP_092086568.1">
    <property type="nucleotide sequence ID" value="NZ_FNEL01000058.1"/>
</dbReference>
<evidence type="ECO:0000313" key="2">
    <source>
        <dbReference type="EMBL" id="PMC58658.1"/>
    </source>
</evidence>
<protein>
    <submittedName>
        <fullName evidence="2">DUF296 domain-containing protein</fullName>
    </submittedName>
</protein>